<evidence type="ECO:0000313" key="2">
    <source>
        <dbReference type="EMBL" id="VFK31102.1"/>
    </source>
</evidence>
<evidence type="ECO:0000313" key="3">
    <source>
        <dbReference type="EMBL" id="VFK75521.1"/>
    </source>
</evidence>
<dbReference type="EMBL" id="CAADFQ010000020">
    <property type="protein sequence ID" value="VFK31102.1"/>
    <property type="molecule type" value="Genomic_DNA"/>
</dbReference>
<proteinExistence type="predicted"/>
<reference evidence="2" key="1">
    <citation type="submission" date="2019-02" db="EMBL/GenBank/DDBJ databases">
        <authorList>
            <person name="Gruber-Vodicka R. H."/>
            <person name="Seah K. B. B."/>
        </authorList>
    </citation>
    <scope>NUCLEOTIDE SEQUENCE</scope>
    <source>
        <strain evidence="1">BECK_BZ197</strain>
        <strain evidence="3">BECK_BZ198</strain>
        <strain evidence="2">BECK_BZ199</strain>
    </source>
</reference>
<dbReference type="AlphaFoldDB" id="A0A450XP51"/>
<organism evidence="2">
    <name type="scientific">Candidatus Kentrum sp. MB</name>
    <dbReference type="NCBI Taxonomy" id="2138164"/>
    <lineage>
        <taxon>Bacteria</taxon>
        <taxon>Pseudomonadati</taxon>
        <taxon>Pseudomonadota</taxon>
        <taxon>Gammaproteobacteria</taxon>
        <taxon>Candidatus Kentrum</taxon>
    </lineage>
</organism>
<protein>
    <submittedName>
        <fullName evidence="2">Uncharacterized protein</fullName>
    </submittedName>
</protein>
<dbReference type="EMBL" id="CAADFO010000026">
    <property type="protein sequence ID" value="VFK27285.1"/>
    <property type="molecule type" value="Genomic_DNA"/>
</dbReference>
<sequence>MCYAKLFSVLLVLVSAIITIEGGEVLGDYLFQSRQFCITVELQV</sequence>
<evidence type="ECO:0000313" key="1">
    <source>
        <dbReference type="EMBL" id="VFK27285.1"/>
    </source>
</evidence>
<gene>
    <name evidence="1" type="ORF">BECKMB1821G_GA0114241_102639</name>
    <name evidence="3" type="ORF">BECKMB1821H_GA0114242_102438</name>
    <name evidence="2" type="ORF">BECKMB1821I_GA0114274_102039</name>
</gene>
<accession>A0A450XP51</accession>
<dbReference type="EMBL" id="CAADGH010000024">
    <property type="protein sequence ID" value="VFK75521.1"/>
    <property type="molecule type" value="Genomic_DNA"/>
</dbReference>
<name>A0A450XP51_9GAMM</name>